<evidence type="ECO:0000256" key="2">
    <source>
        <dbReference type="ARBA" id="ARBA00004362"/>
    </source>
</evidence>
<comment type="subcellular location">
    <subcellularLocation>
        <location evidence="2">Mitochondrion outer membrane</location>
        <topology evidence="2">Single-pass type IV membrane protein</topology>
        <orientation evidence="2">Cytoplasmic side</orientation>
    </subcellularLocation>
</comment>
<evidence type="ECO:0000256" key="1">
    <source>
        <dbReference type="ARBA" id="ARBA00001974"/>
    </source>
</evidence>
<evidence type="ECO:0000256" key="9">
    <source>
        <dbReference type="PIRSR" id="PIRSR601613-1"/>
    </source>
</evidence>
<dbReference type="PANTHER" id="PTHR43563">
    <property type="entry name" value="AMINE OXIDASE"/>
    <property type="match status" value="1"/>
</dbReference>
<dbReference type="Gene3D" id="6.10.250.130">
    <property type="match status" value="1"/>
</dbReference>
<feature type="region of interest" description="Disordered" evidence="11">
    <location>
        <begin position="1"/>
        <end position="41"/>
    </location>
</feature>
<feature type="binding site" evidence="9">
    <location>
        <position position="405"/>
    </location>
    <ligand>
        <name>substrate</name>
    </ligand>
</feature>
<evidence type="ECO:0000256" key="11">
    <source>
        <dbReference type="SAM" id="MobiDB-lite"/>
    </source>
</evidence>
<feature type="domain" description="Amine oxidase" evidence="12">
    <location>
        <begin position="55"/>
        <end position="513"/>
    </location>
</feature>
<proteinExistence type="inferred from homology"/>
<dbReference type="PANTHER" id="PTHR43563:SF1">
    <property type="entry name" value="AMINE OXIDASE [FLAVIN-CONTAINING] B"/>
    <property type="match status" value="1"/>
</dbReference>
<dbReference type="Gene3D" id="3.50.50.60">
    <property type="entry name" value="FAD/NAD(P)-binding domain"/>
    <property type="match status" value="1"/>
</dbReference>
<dbReference type="VEuPathDB" id="VectorBase:RSAN_045820"/>
<organism evidence="13 14">
    <name type="scientific">Rhipicephalus sanguineus</name>
    <name type="common">Brown dog tick</name>
    <name type="synonym">Ixodes sanguineus</name>
    <dbReference type="NCBI Taxonomy" id="34632"/>
    <lineage>
        <taxon>Eukaryota</taxon>
        <taxon>Metazoa</taxon>
        <taxon>Ecdysozoa</taxon>
        <taxon>Arthropoda</taxon>
        <taxon>Chelicerata</taxon>
        <taxon>Arachnida</taxon>
        <taxon>Acari</taxon>
        <taxon>Parasitiformes</taxon>
        <taxon>Ixodida</taxon>
        <taxon>Ixodoidea</taxon>
        <taxon>Ixodidae</taxon>
        <taxon>Rhipicephalinae</taxon>
        <taxon>Rhipicephalus</taxon>
        <taxon>Rhipicephalus</taxon>
    </lineage>
</organism>
<dbReference type="SUPFAM" id="SSF51905">
    <property type="entry name" value="FAD/NAD(P)-binding domain"/>
    <property type="match status" value="1"/>
</dbReference>
<feature type="binding site" evidence="9">
    <location>
        <position position="489"/>
    </location>
    <ligand>
        <name>FAD</name>
        <dbReference type="ChEBI" id="CHEBI:57692"/>
    </ligand>
</feature>
<dbReference type="EC" id="1.4.3.-" evidence="10"/>
<evidence type="ECO:0000259" key="12">
    <source>
        <dbReference type="Pfam" id="PF01593"/>
    </source>
</evidence>
<evidence type="ECO:0000313" key="13">
    <source>
        <dbReference type="EMBL" id="KAH7962775.1"/>
    </source>
</evidence>
<dbReference type="EMBL" id="JABSTV010001249">
    <property type="protein sequence ID" value="KAH7962775.1"/>
    <property type="molecule type" value="Genomic_DNA"/>
</dbReference>
<dbReference type="GO" id="GO:0008131">
    <property type="term" value="F:primary methylamine oxidase activity"/>
    <property type="evidence" value="ECO:0007669"/>
    <property type="project" value="UniProtKB-ARBA"/>
</dbReference>
<keyword evidence="10" id="KW-0472">Membrane</keyword>
<gene>
    <name evidence="13" type="ORF">HPB52_017899</name>
</gene>
<protein>
    <recommendedName>
        <fullName evidence="10">Amine oxidase</fullName>
        <ecNumber evidence="10">1.4.3.-</ecNumber>
    </recommendedName>
</protein>
<evidence type="ECO:0000256" key="4">
    <source>
        <dbReference type="ARBA" id="ARBA00023002"/>
    </source>
</evidence>
<evidence type="ECO:0000256" key="3">
    <source>
        <dbReference type="ARBA" id="ARBA00005995"/>
    </source>
</evidence>
<dbReference type="InterPro" id="IPR001613">
    <property type="entry name" value="Flavin_amine_oxidase"/>
</dbReference>
<comment type="catalytic activity">
    <reaction evidence="7">
        <text>benzylamine + O2 + H2O = benzaldehyde + H2O2 + NH4(+)</text>
        <dbReference type="Rhea" id="RHEA:59424"/>
        <dbReference type="ChEBI" id="CHEBI:15377"/>
        <dbReference type="ChEBI" id="CHEBI:15379"/>
        <dbReference type="ChEBI" id="CHEBI:16240"/>
        <dbReference type="ChEBI" id="CHEBI:17169"/>
        <dbReference type="ChEBI" id="CHEBI:28938"/>
        <dbReference type="ChEBI" id="CHEBI:225238"/>
    </reaction>
    <physiologicalReaction direction="left-to-right" evidence="7">
        <dbReference type="Rhea" id="RHEA:59425"/>
    </physiologicalReaction>
</comment>
<reference evidence="13" key="2">
    <citation type="submission" date="2021-09" db="EMBL/GenBank/DDBJ databases">
        <authorList>
            <person name="Jia N."/>
            <person name="Wang J."/>
            <person name="Shi W."/>
            <person name="Du L."/>
            <person name="Sun Y."/>
            <person name="Zhan W."/>
            <person name="Jiang J."/>
            <person name="Wang Q."/>
            <person name="Zhang B."/>
            <person name="Ji P."/>
            <person name="Sakyi L.B."/>
            <person name="Cui X."/>
            <person name="Yuan T."/>
            <person name="Jiang B."/>
            <person name="Yang W."/>
            <person name="Lam T.T.-Y."/>
            <person name="Chang Q."/>
            <person name="Ding S."/>
            <person name="Wang X."/>
            <person name="Zhu J."/>
            <person name="Ruan X."/>
            <person name="Zhao L."/>
            <person name="Wei J."/>
            <person name="Que T."/>
            <person name="Du C."/>
            <person name="Cheng J."/>
            <person name="Dai P."/>
            <person name="Han X."/>
            <person name="Huang E."/>
            <person name="Gao Y."/>
            <person name="Liu J."/>
            <person name="Shao H."/>
            <person name="Ye R."/>
            <person name="Li L."/>
            <person name="Wei W."/>
            <person name="Wang X."/>
            <person name="Wang C."/>
            <person name="Huo Q."/>
            <person name="Li W."/>
            <person name="Guo W."/>
            <person name="Chen H."/>
            <person name="Chen S."/>
            <person name="Zhou L."/>
            <person name="Zhou L."/>
            <person name="Ni X."/>
            <person name="Tian J."/>
            <person name="Zhou Y."/>
            <person name="Sheng Y."/>
            <person name="Liu T."/>
            <person name="Pan Y."/>
            <person name="Xia L."/>
            <person name="Li J."/>
            <person name="Zhao F."/>
            <person name="Cao W."/>
        </authorList>
    </citation>
    <scope>NUCLEOTIDE SEQUENCE</scope>
    <source>
        <strain evidence="13">Rsan-2018</strain>
        <tissue evidence="13">Larvae</tissue>
    </source>
</reference>
<evidence type="ECO:0000313" key="14">
    <source>
        <dbReference type="Proteomes" id="UP000821837"/>
    </source>
</evidence>
<evidence type="ECO:0000256" key="7">
    <source>
        <dbReference type="ARBA" id="ARBA00049354"/>
    </source>
</evidence>
<dbReference type="Gene3D" id="1.10.405.10">
    <property type="entry name" value="Guanine Nucleotide Dissociation Inhibitor, domain 1"/>
    <property type="match status" value="1"/>
</dbReference>
<keyword evidence="10" id="KW-1133">Transmembrane helix</keyword>
<dbReference type="InterPro" id="IPR002937">
    <property type="entry name" value="Amino_oxidase"/>
</dbReference>
<evidence type="ECO:0000256" key="10">
    <source>
        <dbReference type="RuleBase" id="RU362067"/>
    </source>
</evidence>
<dbReference type="AlphaFoldDB" id="A0A9D4SZI1"/>
<comment type="cofactor">
    <cofactor evidence="1 10">
        <name>FAD</name>
        <dbReference type="ChEBI" id="CHEBI:57692"/>
    </cofactor>
</comment>
<comment type="function">
    <text evidence="5">Catalyzes the oxidative deamination of primary and some secondary amines such as neurotransmitters, and exogenous amines including the tertiary amine, neurotoxin 1-methyl-4-phenyl-1,2,3,6-tetrahydropyridine (MPTP), with concomitant reduction of oxygen to hydrogen peroxide and participates in the metabolism of neuroactive and vasoactive amines in the central nervous system and peripheral tissues. Preferentially degrades benzylamine and phenylethylamine.</text>
</comment>
<evidence type="ECO:0000256" key="5">
    <source>
        <dbReference type="ARBA" id="ARBA00045409"/>
    </source>
</evidence>
<keyword evidence="4 10" id="KW-0560">Oxidoreductase</keyword>
<feature type="compositionally biased region" description="Polar residues" evidence="11">
    <location>
        <begin position="1"/>
        <end position="18"/>
    </location>
</feature>
<feature type="binding site" evidence="9">
    <location>
        <position position="293"/>
    </location>
    <ligand>
        <name>FAD</name>
        <dbReference type="ChEBI" id="CHEBI:57692"/>
    </ligand>
</feature>
<feature type="binding site" evidence="9">
    <location>
        <begin position="75"/>
        <end position="76"/>
    </location>
    <ligand>
        <name>FAD</name>
        <dbReference type="ChEBI" id="CHEBI:57692"/>
    </ligand>
</feature>
<name>A0A9D4SZI1_RHISA</name>
<evidence type="ECO:0000256" key="8">
    <source>
        <dbReference type="ARBA" id="ARBA00049430"/>
    </source>
</evidence>
<comment type="caution">
    <text evidence="13">The sequence shown here is derived from an EMBL/GenBank/DDBJ whole genome shotgun (WGS) entry which is preliminary data.</text>
</comment>
<dbReference type="Gene3D" id="3.90.660.10">
    <property type="match status" value="1"/>
</dbReference>
<dbReference type="Pfam" id="PF01593">
    <property type="entry name" value="Amino_oxidase"/>
    <property type="match status" value="1"/>
</dbReference>
<keyword evidence="14" id="KW-1185">Reference proteome</keyword>
<comment type="catalytic activity">
    <reaction evidence="6">
        <text>a secondary aliphatic amine + O2 + H2O = a primary amine + an aldehyde + H2O2</text>
        <dbReference type="Rhea" id="RHEA:26414"/>
        <dbReference type="ChEBI" id="CHEBI:15377"/>
        <dbReference type="ChEBI" id="CHEBI:15379"/>
        <dbReference type="ChEBI" id="CHEBI:16240"/>
        <dbReference type="ChEBI" id="CHEBI:17478"/>
        <dbReference type="ChEBI" id="CHEBI:58855"/>
        <dbReference type="ChEBI" id="CHEBI:65296"/>
        <dbReference type="EC" id="1.4.3.4"/>
    </reaction>
</comment>
<feature type="binding site" evidence="9">
    <location>
        <position position="56"/>
    </location>
    <ligand>
        <name>FAD</name>
        <dbReference type="ChEBI" id="CHEBI:57692"/>
    </ligand>
</feature>
<sequence>MSSERSAPGPSTVQQEPSLQRRGRRRRLPDGMDHSSGGSGPAVKKTTVLVIGAGLSGLSAAKLLSERGIDVTILEARDRVGGRLFTIKAAADLPCHFFSSLEKNDLVGWVDLGGSYVGPTQNHILRLANELQVDTYKIFDDLKLLHFSEGKAYPYESTWAHFGINDPLAWFDINYVMRRMDIMMEQVPAVDPWNCPHAEEWDAMTLQNFFEKESWTKGCRDYLSALAQVNLSSEPSQVSLLWALWYIKCCGGNRRMCSTFNGAQERKFENGAMTVCERLLQLLEGKVEFNAQVCDLQQDEKGVVVGVIDGREFQASITADYVIMAIPLPMQLKVHYEPPLSPLRNQLIQRTPVGSAFKMNIYYAKPFWREAGYGGIASCSDDDLAFTITTDDCRPGFSLAALTVFAIGDKALRLQELPKQVRPKVIAADLARAFEHEAAHNPVHFEEKNWLEEQYSGGCYVSTFPTGVISKYGKTLRQPFGRVYFAGTETATVWPGYMNGAVQAGERAAREVLCAMKLLRKDEIWEEEPEFKGVKARPFEMSFLERHPPHVLLVATTGAVAASGVACVAGYCVWKAVTAMRGP</sequence>
<accession>A0A9D4SZI1</accession>
<dbReference type="Proteomes" id="UP000821837">
    <property type="component" value="Chromosome 3"/>
</dbReference>
<feature type="transmembrane region" description="Helical" evidence="10">
    <location>
        <begin position="551"/>
        <end position="574"/>
    </location>
</feature>
<evidence type="ECO:0000256" key="6">
    <source>
        <dbReference type="ARBA" id="ARBA00048448"/>
    </source>
</evidence>
<keyword evidence="10" id="KW-0274">FAD</keyword>
<dbReference type="SUPFAM" id="SSF54373">
    <property type="entry name" value="FAD-linked reductases, C-terminal domain"/>
    <property type="match status" value="1"/>
</dbReference>
<dbReference type="GO" id="GO:0097621">
    <property type="term" value="F:monoamine oxidase activity"/>
    <property type="evidence" value="ECO:0007669"/>
    <property type="project" value="UniProtKB-EC"/>
</dbReference>
<dbReference type="GO" id="GO:0050660">
    <property type="term" value="F:flavin adenine dinucleotide binding"/>
    <property type="evidence" value="ECO:0007669"/>
    <property type="project" value="TreeGrafter"/>
</dbReference>
<dbReference type="InterPro" id="IPR036188">
    <property type="entry name" value="FAD/NAD-bd_sf"/>
</dbReference>
<dbReference type="InterPro" id="IPR050703">
    <property type="entry name" value="Flavin_MAO"/>
</dbReference>
<keyword evidence="10" id="KW-0812">Transmembrane</keyword>
<comment type="similarity">
    <text evidence="3 10">Belongs to the flavin monoamine oxidase family.</text>
</comment>
<keyword evidence="10" id="KW-0285">Flavoprotein</keyword>
<reference evidence="13" key="1">
    <citation type="journal article" date="2020" name="Cell">
        <title>Large-Scale Comparative Analyses of Tick Genomes Elucidate Their Genetic Diversity and Vector Capacities.</title>
        <authorList>
            <consortium name="Tick Genome and Microbiome Consortium (TIGMIC)"/>
            <person name="Jia N."/>
            <person name="Wang J."/>
            <person name="Shi W."/>
            <person name="Du L."/>
            <person name="Sun Y."/>
            <person name="Zhan W."/>
            <person name="Jiang J.F."/>
            <person name="Wang Q."/>
            <person name="Zhang B."/>
            <person name="Ji P."/>
            <person name="Bell-Sakyi L."/>
            <person name="Cui X.M."/>
            <person name="Yuan T.T."/>
            <person name="Jiang B.G."/>
            <person name="Yang W.F."/>
            <person name="Lam T.T."/>
            <person name="Chang Q.C."/>
            <person name="Ding S.J."/>
            <person name="Wang X.J."/>
            <person name="Zhu J.G."/>
            <person name="Ruan X.D."/>
            <person name="Zhao L."/>
            <person name="Wei J.T."/>
            <person name="Ye R.Z."/>
            <person name="Que T.C."/>
            <person name="Du C.H."/>
            <person name="Zhou Y.H."/>
            <person name="Cheng J.X."/>
            <person name="Dai P.F."/>
            <person name="Guo W.B."/>
            <person name="Han X.H."/>
            <person name="Huang E.J."/>
            <person name="Li L.F."/>
            <person name="Wei W."/>
            <person name="Gao Y.C."/>
            <person name="Liu J.Z."/>
            <person name="Shao H.Z."/>
            <person name="Wang X."/>
            <person name="Wang C.C."/>
            <person name="Yang T.C."/>
            <person name="Huo Q.B."/>
            <person name="Li W."/>
            <person name="Chen H.Y."/>
            <person name="Chen S.E."/>
            <person name="Zhou L.G."/>
            <person name="Ni X.B."/>
            <person name="Tian J.H."/>
            <person name="Sheng Y."/>
            <person name="Liu T."/>
            <person name="Pan Y.S."/>
            <person name="Xia L.Y."/>
            <person name="Li J."/>
            <person name="Zhao F."/>
            <person name="Cao W.C."/>
        </authorList>
    </citation>
    <scope>NUCLEOTIDE SEQUENCE</scope>
    <source>
        <strain evidence="13">Rsan-2018</strain>
    </source>
</reference>
<dbReference type="PRINTS" id="PR00757">
    <property type="entry name" value="AMINEOXDASEF"/>
</dbReference>
<dbReference type="GO" id="GO:0005741">
    <property type="term" value="C:mitochondrial outer membrane"/>
    <property type="evidence" value="ECO:0007669"/>
    <property type="project" value="UniProtKB-SubCell"/>
</dbReference>
<comment type="catalytic activity">
    <reaction evidence="8">
        <text>N-acetylputrescine + O2 + H2O = 4-acetamidobutanal + H2O2 + NH4(+)</text>
        <dbReference type="Rhea" id="RHEA:70283"/>
        <dbReference type="ChEBI" id="CHEBI:7386"/>
        <dbReference type="ChEBI" id="CHEBI:15377"/>
        <dbReference type="ChEBI" id="CHEBI:15379"/>
        <dbReference type="ChEBI" id="CHEBI:16240"/>
        <dbReference type="ChEBI" id="CHEBI:28938"/>
        <dbReference type="ChEBI" id="CHEBI:58263"/>
    </reaction>
    <physiologicalReaction direction="left-to-right" evidence="8">
        <dbReference type="Rhea" id="RHEA:70284"/>
    </physiologicalReaction>
</comment>